<dbReference type="GO" id="GO:2001238">
    <property type="term" value="P:positive regulation of extrinsic apoptotic signaling pathway"/>
    <property type="evidence" value="ECO:0007669"/>
    <property type="project" value="UniProtKB-ARBA"/>
</dbReference>
<evidence type="ECO:0000259" key="21">
    <source>
        <dbReference type="PROSITE" id="PS50049"/>
    </source>
</evidence>
<dbReference type="InterPro" id="IPR006052">
    <property type="entry name" value="TNF_dom"/>
</dbReference>
<keyword evidence="6" id="KW-0964">Secreted</keyword>
<gene>
    <name evidence="22" type="ORF">NDU88_000752</name>
</gene>
<dbReference type="SMART" id="SM00207">
    <property type="entry name" value="TNF"/>
    <property type="match status" value="1"/>
</dbReference>
<evidence type="ECO:0000256" key="15">
    <source>
        <dbReference type="ARBA" id="ARBA00055277"/>
    </source>
</evidence>
<evidence type="ECO:0000313" key="23">
    <source>
        <dbReference type="Proteomes" id="UP001066276"/>
    </source>
</evidence>
<dbReference type="InterPro" id="IPR017355">
    <property type="entry name" value="TNF_ligand_10/11"/>
</dbReference>
<sequence length="294" mass="33370">MTTVVASTTSQTCGLVLITAVLLQTICVAVTFLYFTNEFEKLREAYSKSHVACLMGEDLGVFPRTLESRDDENRAEGHDPCWEIKRHLPILIKKILLKNYRTDIKSAVRGEISQLLPRLIDEKYGDNFPGLRTAAHVSGNNGNAFSSENNSVPRNALGHKLQTWESERGLSFLNNIVLQNGELIIQKTGFYYIYAQTYFRYQEPEPPTHSFGAKRVKQMVQYIYKMTSYPEPILLMKSAKTTCWSKTAEFGLHSVNQGGVFELKQRDRIFVSVSDRNLIDMDKEASFFGAFLIG</sequence>
<evidence type="ECO:0000256" key="5">
    <source>
        <dbReference type="ARBA" id="ARBA00022514"/>
    </source>
</evidence>
<evidence type="ECO:0000256" key="13">
    <source>
        <dbReference type="ARBA" id="ARBA00022989"/>
    </source>
</evidence>
<dbReference type="Pfam" id="PF00229">
    <property type="entry name" value="TNF"/>
    <property type="match status" value="1"/>
</dbReference>
<evidence type="ECO:0000256" key="1">
    <source>
        <dbReference type="ARBA" id="ARBA00004401"/>
    </source>
</evidence>
<dbReference type="PROSITE" id="PS50049">
    <property type="entry name" value="THD_2"/>
    <property type="match status" value="1"/>
</dbReference>
<evidence type="ECO:0000256" key="10">
    <source>
        <dbReference type="ARBA" id="ARBA00022723"/>
    </source>
</evidence>
<feature type="transmembrane region" description="Helical" evidence="20">
    <location>
        <begin position="15"/>
        <end position="35"/>
    </location>
</feature>
<evidence type="ECO:0000256" key="12">
    <source>
        <dbReference type="ARBA" id="ARBA00022968"/>
    </source>
</evidence>
<feature type="domain" description="THD" evidence="21">
    <location>
        <begin position="133"/>
        <end position="293"/>
    </location>
</feature>
<evidence type="ECO:0000256" key="9">
    <source>
        <dbReference type="ARBA" id="ARBA00022703"/>
    </source>
</evidence>
<keyword evidence="12" id="KW-0735">Signal-anchor</keyword>
<dbReference type="GO" id="GO:0005886">
    <property type="term" value="C:plasma membrane"/>
    <property type="evidence" value="ECO:0007669"/>
    <property type="project" value="UniProtKB-SubCell"/>
</dbReference>
<keyword evidence="9" id="KW-0053">Apoptosis</keyword>
<feature type="binding site" evidence="19">
    <location>
        <position position="243"/>
    </location>
    <ligand>
        <name>Zn(2+)</name>
        <dbReference type="ChEBI" id="CHEBI:29105"/>
        <note>ligand shared between all trimeric partners</note>
    </ligand>
</feature>
<evidence type="ECO:0000256" key="19">
    <source>
        <dbReference type="PIRSR" id="PIRSR038013-50"/>
    </source>
</evidence>
<evidence type="ECO:0000256" key="18">
    <source>
        <dbReference type="ARBA" id="ARBA00083215"/>
    </source>
</evidence>
<keyword evidence="14 20" id="KW-0472">Membrane</keyword>
<dbReference type="GO" id="GO:0005615">
    <property type="term" value="C:extracellular space"/>
    <property type="evidence" value="ECO:0007669"/>
    <property type="project" value="UniProtKB-KW"/>
</dbReference>
<comment type="subunit">
    <text evidence="16">Homotrimer. One TNFSF10 homotrimer interacts with three TNFSF10A mononers. One TNFSF10 homotrimer interacts with three TNFSF10B mononers.</text>
</comment>
<keyword evidence="7" id="KW-0597">Phosphoprotein</keyword>
<evidence type="ECO:0000256" key="3">
    <source>
        <dbReference type="ARBA" id="ARBA00008670"/>
    </source>
</evidence>
<dbReference type="GO" id="GO:0006955">
    <property type="term" value="P:immune response"/>
    <property type="evidence" value="ECO:0007669"/>
    <property type="project" value="InterPro"/>
</dbReference>
<evidence type="ECO:0000256" key="7">
    <source>
        <dbReference type="ARBA" id="ARBA00022553"/>
    </source>
</evidence>
<dbReference type="PANTHER" id="PTHR11471:SF27">
    <property type="entry name" value="TUMOR NECROSIS FACTOR LIGAND SUPERFAMILY MEMBER 10"/>
    <property type="match status" value="1"/>
</dbReference>
<dbReference type="Proteomes" id="UP001066276">
    <property type="component" value="Chromosome 11"/>
</dbReference>
<dbReference type="PANTHER" id="PTHR11471">
    <property type="entry name" value="TUMOR NECROSIS FACTOR FAMILY MEMBER"/>
    <property type="match status" value="1"/>
</dbReference>
<protein>
    <recommendedName>
        <fullName evidence="17">Tumor necrosis factor ligand superfamily member 10</fullName>
    </recommendedName>
    <alternativeName>
        <fullName evidence="18">TNF-related apoptosis-inducing ligand</fullName>
    </alternativeName>
</protein>
<keyword evidence="13 20" id="KW-1133">Transmembrane helix</keyword>
<keyword evidence="11 19" id="KW-0862">Zinc</keyword>
<name>A0AAV7L7R7_PLEWA</name>
<keyword evidence="10 19" id="KW-0479">Metal-binding</keyword>
<dbReference type="GO" id="GO:0005164">
    <property type="term" value="F:tumor necrosis factor receptor binding"/>
    <property type="evidence" value="ECO:0007669"/>
    <property type="project" value="InterPro"/>
</dbReference>
<organism evidence="22 23">
    <name type="scientific">Pleurodeles waltl</name>
    <name type="common">Iberian ribbed newt</name>
    <dbReference type="NCBI Taxonomy" id="8319"/>
    <lineage>
        <taxon>Eukaryota</taxon>
        <taxon>Metazoa</taxon>
        <taxon>Chordata</taxon>
        <taxon>Craniata</taxon>
        <taxon>Vertebrata</taxon>
        <taxon>Euteleostomi</taxon>
        <taxon>Amphibia</taxon>
        <taxon>Batrachia</taxon>
        <taxon>Caudata</taxon>
        <taxon>Salamandroidea</taxon>
        <taxon>Salamandridae</taxon>
        <taxon>Pleurodelinae</taxon>
        <taxon>Pleurodeles</taxon>
    </lineage>
</organism>
<reference evidence="22" key="1">
    <citation type="journal article" date="2022" name="bioRxiv">
        <title>Sequencing and chromosome-scale assembly of the giantPleurodeles waltlgenome.</title>
        <authorList>
            <person name="Brown T."/>
            <person name="Elewa A."/>
            <person name="Iarovenko S."/>
            <person name="Subramanian E."/>
            <person name="Araus A.J."/>
            <person name="Petzold A."/>
            <person name="Susuki M."/>
            <person name="Suzuki K.-i.T."/>
            <person name="Hayashi T."/>
            <person name="Toyoda A."/>
            <person name="Oliveira C."/>
            <person name="Osipova E."/>
            <person name="Leigh N.D."/>
            <person name="Simon A."/>
            <person name="Yun M.H."/>
        </authorList>
    </citation>
    <scope>NUCLEOTIDE SEQUENCE</scope>
    <source>
        <strain evidence="22">20211129_DDA</strain>
        <tissue evidence="22">Liver</tissue>
    </source>
</reference>
<evidence type="ECO:0000256" key="6">
    <source>
        <dbReference type="ARBA" id="ARBA00022525"/>
    </source>
</evidence>
<dbReference type="PIRSF" id="PIRSF038013">
    <property type="entry name" value="TNF10_TNF11"/>
    <property type="match status" value="1"/>
</dbReference>
<proteinExistence type="inferred from homology"/>
<dbReference type="InterPro" id="IPR021184">
    <property type="entry name" value="TNF_CS"/>
</dbReference>
<evidence type="ECO:0000256" key="20">
    <source>
        <dbReference type="SAM" id="Phobius"/>
    </source>
</evidence>
<dbReference type="GO" id="GO:0005125">
    <property type="term" value="F:cytokine activity"/>
    <property type="evidence" value="ECO:0007669"/>
    <property type="project" value="UniProtKB-KW"/>
</dbReference>
<dbReference type="PROSITE" id="PS00251">
    <property type="entry name" value="THD_1"/>
    <property type="match status" value="1"/>
</dbReference>
<evidence type="ECO:0000256" key="2">
    <source>
        <dbReference type="ARBA" id="ARBA00004613"/>
    </source>
</evidence>
<evidence type="ECO:0000256" key="11">
    <source>
        <dbReference type="ARBA" id="ARBA00022833"/>
    </source>
</evidence>
<dbReference type="FunFam" id="2.60.120.40:FF:000014">
    <property type="entry name" value="Tumor necrosis factor ligand superfamily member"/>
    <property type="match status" value="1"/>
</dbReference>
<keyword evidence="4" id="KW-1003">Cell membrane</keyword>
<dbReference type="Gene3D" id="2.60.120.40">
    <property type="match status" value="1"/>
</dbReference>
<evidence type="ECO:0000256" key="16">
    <source>
        <dbReference type="ARBA" id="ARBA00063957"/>
    </source>
</evidence>
<comment type="caution">
    <text evidence="22">The sequence shown here is derived from an EMBL/GenBank/DDBJ whole genome shotgun (WGS) entry which is preliminary data.</text>
</comment>
<dbReference type="EMBL" id="JANPWB010000015">
    <property type="protein sequence ID" value="KAJ1087585.1"/>
    <property type="molecule type" value="Genomic_DNA"/>
</dbReference>
<keyword evidence="5" id="KW-0202">Cytokine</keyword>
<dbReference type="GO" id="GO:0046872">
    <property type="term" value="F:metal ion binding"/>
    <property type="evidence" value="ECO:0007669"/>
    <property type="project" value="UniProtKB-KW"/>
</dbReference>
<dbReference type="InterPro" id="IPR008983">
    <property type="entry name" value="Tumour_necrosis_fac-like_dom"/>
</dbReference>
<dbReference type="SUPFAM" id="SSF49842">
    <property type="entry name" value="TNF-like"/>
    <property type="match status" value="1"/>
</dbReference>
<dbReference type="GO" id="GO:0006915">
    <property type="term" value="P:apoptotic process"/>
    <property type="evidence" value="ECO:0007669"/>
    <property type="project" value="UniProtKB-KW"/>
</dbReference>
<evidence type="ECO:0000256" key="14">
    <source>
        <dbReference type="ARBA" id="ARBA00023136"/>
    </source>
</evidence>
<keyword evidence="23" id="KW-1185">Reference proteome</keyword>
<comment type="function">
    <text evidence="15">Cytokine that binds to TNFRSF10A/TRAILR1, TNFRSF10B/TRAILR2, TNFRSF10C/TRAILR3, TNFRSF10D/TRAILR4 and possibly also to TNFRSF11B/OPG. Induces apoptosis. Its activity may be modulated by binding to the decoy receptors TNFRSF10C/TRAILR3, TNFRSF10D/TRAILR4 and TNFRSF11B/OPG that cannot induce apoptosis.</text>
</comment>
<evidence type="ECO:0000256" key="8">
    <source>
        <dbReference type="ARBA" id="ARBA00022692"/>
    </source>
</evidence>
<evidence type="ECO:0000256" key="4">
    <source>
        <dbReference type="ARBA" id="ARBA00022475"/>
    </source>
</evidence>
<evidence type="ECO:0000256" key="17">
    <source>
        <dbReference type="ARBA" id="ARBA00074586"/>
    </source>
</evidence>
<comment type="similarity">
    <text evidence="3">Belongs to the tumor necrosis factor family.</text>
</comment>
<evidence type="ECO:0000313" key="22">
    <source>
        <dbReference type="EMBL" id="KAJ1087585.1"/>
    </source>
</evidence>
<keyword evidence="8 20" id="KW-0812">Transmembrane</keyword>
<accession>A0AAV7L7R7</accession>
<dbReference type="CDD" id="cd00184">
    <property type="entry name" value="TNF"/>
    <property type="match status" value="1"/>
</dbReference>
<dbReference type="AlphaFoldDB" id="A0AAV7L7R7"/>
<comment type="subcellular location">
    <subcellularLocation>
        <location evidence="1">Cell membrane</location>
        <topology evidence="1">Single-pass type II membrane protein</topology>
    </subcellularLocation>
    <subcellularLocation>
        <location evidence="2">Secreted</location>
    </subcellularLocation>
</comment>